<accession>A0A9Q3BQC1</accession>
<dbReference type="EMBL" id="AVOT02002193">
    <property type="protein sequence ID" value="MBW0469474.1"/>
    <property type="molecule type" value="Genomic_DNA"/>
</dbReference>
<dbReference type="Proteomes" id="UP000765509">
    <property type="component" value="Unassembled WGS sequence"/>
</dbReference>
<comment type="caution">
    <text evidence="1">The sequence shown here is derived from an EMBL/GenBank/DDBJ whole genome shotgun (WGS) entry which is preliminary data.</text>
</comment>
<dbReference type="AlphaFoldDB" id="A0A9Q3BQC1"/>
<name>A0A9Q3BQC1_9BASI</name>
<reference evidence="1" key="1">
    <citation type="submission" date="2021-03" db="EMBL/GenBank/DDBJ databases">
        <title>Draft genome sequence of rust myrtle Austropuccinia psidii MF-1, a brazilian biotype.</title>
        <authorList>
            <person name="Quecine M.C."/>
            <person name="Pachon D.M.R."/>
            <person name="Bonatelli M.L."/>
            <person name="Correr F.H."/>
            <person name="Franceschini L.M."/>
            <person name="Leite T.F."/>
            <person name="Margarido G.R.A."/>
            <person name="Almeida C.A."/>
            <person name="Ferrarezi J.A."/>
            <person name="Labate C.A."/>
        </authorList>
    </citation>
    <scope>NUCLEOTIDE SEQUENCE</scope>
    <source>
        <strain evidence="1">MF-1</strain>
    </source>
</reference>
<gene>
    <name evidence="1" type="ORF">O181_009189</name>
</gene>
<keyword evidence="2" id="KW-1185">Reference proteome</keyword>
<evidence type="ECO:0000313" key="2">
    <source>
        <dbReference type="Proteomes" id="UP000765509"/>
    </source>
</evidence>
<evidence type="ECO:0000313" key="1">
    <source>
        <dbReference type="EMBL" id="MBW0469474.1"/>
    </source>
</evidence>
<proteinExistence type="predicted"/>
<organism evidence="1 2">
    <name type="scientific">Austropuccinia psidii MF-1</name>
    <dbReference type="NCBI Taxonomy" id="1389203"/>
    <lineage>
        <taxon>Eukaryota</taxon>
        <taxon>Fungi</taxon>
        <taxon>Dikarya</taxon>
        <taxon>Basidiomycota</taxon>
        <taxon>Pucciniomycotina</taxon>
        <taxon>Pucciniomycetes</taxon>
        <taxon>Pucciniales</taxon>
        <taxon>Sphaerophragmiaceae</taxon>
        <taxon>Austropuccinia</taxon>
    </lineage>
</organism>
<sequence length="194" mass="21866">MKFKSLEVQCSEEKEESGQASAIYHDTPAEEYPIENIKAFFEVTKVYTHLKKYIEDCSNLTNIQEARMCKAKPDRGKGYTSGESCITSMLMNDVEAKVSVDTFALCTFVGRDYLKVILPQSKNHLLPIKGVKFSSATNNMYHSGILDTNLVFPHTAGSMRMKTEIIVMNNCTSQNIIIGNDYLKTYGIDINNHK</sequence>
<dbReference type="OrthoDB" id="2517660at2759"/>
<protein>
    <submittedName>
        <fullName evidence="1">Uncharacterized protein</fullName>
    </submittedName>
</protein>